<comment type="caution">
    <text evidence="2">The sequence shown here is derived from an EMBL/GenBank/DDBJ whole genome shotgun (WGS) entry which is preliminary data.</text>
</comment>
<dbReference type="EMBL" id="SLYC01000033">
    <property type="protein sequence ID" value="TCP99786.1"/>
    <property type="molecule type" value="Genomic_DNA"/>
</dbReference>
<name>A0A4R2TCX1_9FIRM</name>
<gene>
    <name evidence="2" type="ORF">EDD79_103330</name>
</gene>
<keyword evidence="1" id="KW-0175">Coiled coil</keyword>
<accession>A0A4R2TCX1</accession>
<feature type="coiled-coil region" evidence="1">
    <location>
        <begin position="70"/>
        <end position="97"/>
    </location>
</feature>
<reference evidence="2 3" key="1">
    <citation type="submission" date="2019-03" db="EMBL/GenBank/DDBJ databases">
        <title>Genomic Encyclopedia of Type Strains, Phase IV (KMG-IV): sequencing the most valuable type-strain genomes for metagenomic binning, comparative biology and taxonomic classification.</title>
        <authorList>
            <person name="Goeker M."/>
        </authorList>
    </citation>
    <scope>NUCLEOTIDE SEQUENCE [LARGE SCALE GENOMIC DNA]</scope>
    <source>
        <strain evidence="2 3">DSM 100013</strain>
    </source>
</reference>
<keyword evidence="3" id="KW-1185">Reference proteome</keyword>
<dbReference type="RefSeq" id="WP_132849126.1">
    <property type="nucleotide sequence ID" value="NZ_CP058648.1"/>
</dbReference>
<dbReference type="AlphaFoldDB" id="A0A4R2TCX1"/>
<sequence>MVSINLEDYYDLIKHLGDLSASFSVAEAAFSFMGTYLDMKAQNRVEVFSYYLSWFYRDLNDYLHNTINNVQKSVINKEKLIDELTQLKEAFEYMETKITRELLTDESIHEMNITWHETIQKLLRDYPEHPGCMVYKEKYYRSLEN</sequence>
<evidence type="ECO:0000256" key="1">
    <source>
        <dbReference type="SAM" id="Coils"/>
    </source>
</evidence>
<evidence type="ECO:0000313" key="3">
    <source>
        <dbReference type="Proteomes" id="UP000295504"/>
    </source>
</evidence>
<evidence type="ECO:0000313" key="2">
    <source>
        <dbReference type="EMBL" id="TCP99786.1"/>
    </source>
</evidence>
<organism evidence="2 3">
    <name type="scientific">Serpentinicella alkaliphila</name>
    <dbReference type="NCBI Taxonomy" id="1734049"/>
    <lineage>
        <taxon>Bacteria</taxon>
        <taxon>Bacillati</taxon>
        <taxon>Bacillota</taxon>
        <taxon>Clostridia</taxon>
        <taxon>Peptostreptococcales</taxon>
        <taxon>Natronincolaceae</taxon>
        <taxon>Serpentinicella</taxon>
    </lineage>
</organism>
<protein>
    <submittedName>
        <fullName evidence="2">Uncharacterized protein</fullName>
    </submittedName>
</protein>
<proteinExistence type="predicted"/>
<dbReference type="Proteomes" id="UP000295504">
    <property type="component" value="Unassembled WGS sequence"/>
</dbReference>